<evidence type="ECO:0000313" key="3">
    <source>
        <dbReference type="EMBL" id="KAH9518005.1"/>
    </source>
</evidence>
<feature type="compositionally biased region" description="Polar residues" evidence="1">
    <location>
        <begin position="29"/>
        <end position="44"/>
    </location>
</feature>
<feature type="compositionally biased region" description="Acidic residues" evidence="1">
    <location>
        <begin position="79"/>
        <end position="95"/>
    </location>
</feature>
<organism evidence="3 4">
    <name type="scientific">Dermatophagoides farinae</name>
    <name type="common">American house dust mite</name>
    <dbReference type="NCBI Taxonomy" id="6954"/>
    <lineage>
        <taxon>Eukaryota</taxon>
        <taxon>Metazoa</taxon>
        <taxon>Ecdysozoa</taxon>
        <taxon>Arthropoda</taxon>
        <taxon>Chelicerata</taxon>
        <taxon>Arachnida</taxon>
        <taxon>Acari</taxon>
        <taxon>Acariformes</taxon>
        <taxon>Sarcoptiformes</taxon>
        <taxon>Astigmata</taxon>
        <taxon>Psoroptidia</taxon>
        <taxon>Analgoidea</taxon>
        <taxon>Pyroglyphidae</taxon>
        <taxon>Dermatophagoidinae</taxon>
        <taxon>Dermatophagoides</taxon>
    </lineage>
</organism>
<keyword evidence="2" id="KW-1133">Transmembrane helix</keyword>
<evidence type="ECO:0000256" key="1">
    <source>
        <dbReference type="SAM" id="MobiDB-lite"/>
    </source>
</evidence>
<dbReference type="EMBL" id="ASGP02000003">
    <property type="protein sequence ID" value="KAH9518005.1"/>
    <property type="molecule type" value="Genomic_DNA"/>
</dbReference>
<gene>
    <name evidence="3" type="ORF">DERF_008609</name>
</gene>
<evidence type="ECO:0000313" key="4">
    <source>
        <dbReference type="Proteomes" id="UP000790347"/>
    </source>
</evidence>
<keyword evidence="4" id="KW-1185">Reference proteome</keyword>
<keyword evidence="2" id="KW-0812">Transmembrane</keyword>
<feature type="region of interest" description="Disordered" evidence="1">
    <location>
        <begin position="29"/>
        <end position="129"/>
    </location>
</feature>
<dbReference type="AlphaFoldDB" id="A0A922L5N0"/>
<feature type="compositionally biased region" description="Acidic residues" evidence="1">
    <location>
        <begin position="103"/>
        <end position="129"/>
    </location>
</feature>
<protein>
    <submittedName>
        <fullName evidence="3">Uncharacterized protein</fullName>
    </submittedName>
</protein>
<accession>A0A922L5N0</accession>
<keyword evidence="2" id="KW-0472">Membrane</keyword>
<dbReference type="Proteomes" id="UP000790347">
    <property type="component" value="Unassembled WGS sequence"/>
</dbReference>
<reference evidence="3" key="2">
    <citation type="journal article" date="2022" name="Res Sq">
        <title>Comparative Genomics Reveals Insights into the Divergent Evolution of Astigmatic Mites and Household Pest Adaptations.</title>
        <authorList>
            <person name="Xiong Q."/>
            <person name="Wan A.T.-Y."/>
            <person name="Liu X.-Y."/>
            <person name="Fung C.S.-H."/>
            <person name="Xiao X."/>
            <person name="Malainual N."/>
            <person name="Hou J."/>
            <person name="Wang L."/>
            <person name="Wang M."/>
            <person name="Yang K."/>
            <person name="Cui Y."/>
            <person name="Leung E."/>
            <person name="Nong W."/>
            <person name="Shin S.-K."/>
            <person name="Au S."/>
            <person name="Jeong K.Y."/>
            <person name="Chew F.T."/>
            <person name="Hui J."/>
            <person name="Leung T.F."/>
            <person name="Tungtrongchitr A."/>
            <person name="Zhong N."/>
            <person name="Liu Z."/>
            <person name="Tsui S."/>
        </authorList>
    </citation>
    <scope>NUCLEOTIDE SEQUENCE</scope>
    <source>
        <strain evidence="3">Derf</strain>
        <tissue evidence="3">Whole organism</tissue>
    </source>
</reference>
<feature type="transmembrane region" description="Helical" evidence="2">
    <location>
        <begin position="7"/>
        <end position="27"/>
    </location>
</feature>
<proteinExistence type="predicted"/>
<evidence type="ECO:0000256" key="2">
    <source>
        <dbReference type="SAM" id="Phobius"/>
    </source>
</evidence>
<name>A0A922L5N0_DERFA</name>
<reference evidence="3" key="1">
    <citation type="submission" date="2013-05" db="EMBL/GenBank/DDBJ databases">
        <authorList>
            <person name="Yim A.K.Y."/>
            <person name="Chan T.F."/>
            <person name="Ji K.M."/>
            <person name="Liu X.Y."/>
            <person name="Zhou J.W."/>
            <person name="Li R.Q."/>
            <person name="Yang K.Y."/>
            <person name="Li J."/>
            <person name="Li M."/>
            <person name="Law P.T.W."/>
            <person name="Wu Y.L."/>
            <person name="Cai Z.L."/>
            <person name="Qin H."/>
            <person name="Bao Y."/>
            <person name="Leung R.K.K."/>
            <person name="Ng P.K.S."/>
            <person name="Zou J."/>
            <person name="Zhong X.J."/>
            <person name="Ran P.X."/>
            <person name="Zhong N.S."/>
            <person name="Liu Z.G."/>
            <person name="Tsui S.K.W."/>
        </authorList>
    </citation>
    <scope>NUCLEOTIDE SEQUENCE</scope>
    <source>
        <strain evidence="3">Derf</strain>
        <tissue evidence="3">Whole organism</tissue>
    </source>
</reference>
<sequence length="129" mass="14368">MAIQFNNYRLMGITIIVVLILINSFLVKQSQSAPVPSVEDSITTPKLLHSEDESSLVTKSTNIKSNDENVVTTTNEPSSDYDDDDDDTDDDDDDDNSKQKDTESDDDDSDDDGENYDDDDDDETESDSE</sequence>
<comment type="caution">
    <text evidence="3">The sequence shown here is derived from an EMBL/GenBank/DDBJ whole genome shotgun (WGS) entry which is preliminary data.</text>
</comment>
<feature type="compositionally biased region" description="Polar residues" evidence="1">
    <location>
        <begin position="55"/>
        <end position="78"/>
    </location>
</feature>